<gene>
    <name evidence="3" type="ORF">VU01_13173</name>
</gene>
<name>A0A444JBM0_9BACT</name>
<evidence type="ECO:0000313" key="4">
    <source>
        <dbReference type="Proteomes" id="UP000288892"/>
    </source>
</evidence>
<accession>A0A444JBM0</accession>
<evidence type="ECO:0000256" key="2">
    <source>
        <dbReference type="SAM" id="Phobius"/>
    </source>
</evidence>
<proteinExistence type="predicted"/>
<dbReference type="Proteomes" id="UP000288892">
    <property type="component" value="Unassembled WGS sequence"/>
</dbReference>
<keyword evidence="2" id="KW-0472">Membrane</keyword>
<keyword evidence="2" id="KW-0812">Transmembrane</keyword>
<feature type="compositionally biased region" description="Low complexity" evidence="1">
    <location>
        <begin position="137"/>
        <end position="149"/>
    </location>
</feature>
<dbReference type="AlphaFoldDB" id="A0A444JBM0"/>
<dbReference type="EMBL" id="MTKS01000317">
    <property type="protein sequence ID" value="RWX50452.1"/>
    <property type="molecule type" value="Genomic_DNA"/>
</dbReference>
<dbReference type="PANTHER" id="PTHR40940">
    <property type="entry name" value="PROTEIN BATD-RELATED"/>
    <property type="match status" value="1"/>
</dbReference>
<comment type="caution">
    <text evidence="3">The sequence shown here is derived from an EMBL/GenBank/DDBJ whole genome shotgun (WGS) entry which is preliminary data.</text>
</comment>
<keyword evidence="4" id="KW-1185">Reference proteome</keyword>
<keyword evidence="2" id="KW-1133">Transmembrane helix</keyword>
<feature type="region of interest" description="Disordered" evidence="1">
    <location>
        <begin position="136"/>
        <end position="169"/>
    </location>
</feature>
<feature type="transmembrane region" description="Helical" evidence="2">
    <location>
        <begin position="192"/>
        <end position="213"/>
    </location>
</feature>
<evidence type="ECO:0000313" key="3">
    <source>
        <dbReference type="EMBL" id="RWX50452.1"/>
    </source>
</evidence>
<organism evidence="3 4">
    <name type="scientific">Candidatus Electrothrix marina</name>
    <dbReference type="NCBI Taxonomy" id="1859130"/>
    <lineage>
        <taxon>Bacteria</taxon>
        <taxon>Pseudomonadati</taxon>
        <taxon>Thermodesulfobacteriota</taxon>
        <taxon>Desulfobulbia</taxon>
        <taxon>Desulfobulbales</taxon>
        <taxon>Desulfobulbaceae</taxon>
        <taxon>Candidatus Electrothrix</taxon>
    </lineage>
</organism>
<dbReference type="PANTHER" id="PTHR40940:SF2">
    <property type="entry name" value="BATD"/>
    <property type="match status" value="1"/>
</dbReference>
<dbReference type="InterPro" id="IPR025738">
    <property type="entry name" value="BatD"/>
</dbReference>
<sequence>MSVLDLPTENRPADFSGAIGTFSLAVATSPLDGKVGDPITLKMQLNGSGNFSLVKAPILTENKGWKVYPASGTVKELGSGKGEKTFEQALIPTEQGLTAVPPVRFSYFDPKAEKYVTLISDPVSLNLQAADEQTVSQAGTRAATPAAQTGGQGGKQDVSPKNPASQPARHLAPLKPELGELAPTIQPLYQKLWFQLLMAGALLCLLTALVLYFRQRRLARDPSILRRKEVAGRLAEHYEGMRKALAVQDQEVFHLHCRAAIQERTGEVWGLAPEAVTLADLEQRLPDESLLRTVFTRLEQSGYAGEQLAQADLEEILQTTRNELDKLA</sequence>
<reference evidence="3 4" key="1">
    <citation type="submission" date="2017-01" db="EMBL/GenBank/DDBJ databases">
        <title>The cable genome- insights into the physiology and evolution of filamentous bacteria capable of sulfide oxidation via long distance electron transfer.</title>
        <authorList>
            <person name="Schreiber L."/>
            <person name="Bjerg J.T."/>
            <person name="Boggild A."/>
            <person name="Van De Vossenberg J."/>
            <person name="Meysman F."/>
            <person name="Nielsen L.P."/>
            <person name="Schramm A."/>
            <person name="Kjeldsen K.U."/>
        </authorList>
    </citation>
    <scope>NUCLEOTIDE SEQUENCE [LARGE SCALE GENOMIC DNA]</scope>
    <source>
        <strain evidence="3">A5</strain>
    </source>
</reference>
<dbReference type="Pfam" id="PF13584">
    <property type="entry name" value="BatD"/>
    <property type="match status" value="1"/>
</dbReference>
<evidence type="ECO:0000256" key="1">
    <source>
        <dbReference type="SAM" id="MobiDB-lite"/>
    </source>
</evidence>
<protein>
    <submittedName>
        <fullName evidence="3">Oxygen tolerance</fullName>
    </submittedName>
</protein>